<sequence>MSTYTTDVASTEAQVESWRSWWELLPIGDVDAELDYFLTVAGTDTSVVSPYALRVRAGDLPPALVAARLVDERFRPGVAGARFGSVRARALVVAFDGVVGAETPELRAAVTDALDDVLASGTADLVVLQKVATDSPWFTHVTAGGGRRRGTLVRAVQPRWFTDLPDSWEQLLAARSSKSRRQIRYDDNKLRRAYGDRLTLRPLHDPEHAERLLPDLRTVAAVSYQRGLGVSLVDGPVQEALLTRAQERGRLRVWMLYIDDAPVAFWWGIVHGGVLTIGSPGFVPEHAKDRVGYYTLRRMLEAAADDPHITRIDYGPGDADYKQRFASSSVPVADVLLFARRPRPGAVRALLWAEDRILRAGRAAAERGGRAAELRRWWRARMVATRGGGPGAA</sequence>
<evidence type="ECO:0000313" key="3">
    <source>
        <dbReference type="Proteomes" id="UP000616839"/>
    </source>
</evidence>
<feature type="domain" description="BioF2-like acetyltransferase" evidence="1">
    <location>
        <begin position="177"/>
        <end position="323"/>
    </location>
</feature>
<protein>
    <submittedName>
        <fullName evidence="2">GNAT family N-acetyltransferase</fullName>
    </submittedName>
</protein>
<dbReference type="SUPFAM" id="SSF55729">
    <property type="entry name" value="Acyl-CoA N-acyltransferases (Nat)"/>
    <property type="match status" value="1"/>
</dbReference>
<dbReference type="EMBL" id="JACYXZ010000003">
    <property type="protein sequence ID" value="MBD8870478.1"/>
    <property type="molecule type" value="Genomic_DNA"/>
</dbReference>
<dbReference type="Gene3D" id="3.40.630.30">
    <property type="match status" value="1"/>
</dbReference>
<proteinExistence type="predicted"/>
<dbReference type="InterPro" id="IPR016181">
    <property type="entry name" value="Acyl_CoA_acyltransferase"/>
</dbReference>
<keyword evidence="3" id="KW-1185">Reference proteome</keyword>
<evidence type="ECO:0000313" key="2">
    <source>
        <dbReference type="EMBL" id="MBD8870478.1"/>
    </source>
</evidence>
<comment type="caution">
    <text evidence="2">The sequence shown here is derived from an EMBL/GenBank/DDBJ whole genome shotgun (WGS) entry which is preliminary data.</text>
</comment>
<dbReference type="Pfam" id="PF13480">
    <property type="entry name" value="Acetyltransf_6"/>
    <property type="match status" value="1"/>
</dbReference>
<name>A0A927PZM8_9ACTN</name>
<dbReference type="RefSeq" id="WP_192143767.1">
    <property type="nucleotide sequence ID" value="NZ_JACYXZ010000003.1"/>
</dbReference>
<accession>A0A927PZM8</accession>
<organism evidence="2 3">
    <name type="scientific">Nocardioides donggukensis</name>
    <dbReference type="NCBI Taxonomy" id="2774019"/>
    <lineage>
        <taxon>Bacteria</taxon>
        <taxon>Bacillati</taxon>
        <taxon>Actinomycetota</taxon>
        <taxon>Actinomycetes</taxon>
        <taxon>Propionibacteriales</taxon>
        <taxon>Nocardioidaceae</taxon>
        <taxon>Nocardioides</taxon>
    </lineage>
</organism>
<dbReference type="AlphaFoldDB" id="A0A927PZM8"/>
<evidence type="ECO:0000259" key="1">
    <source>
        <dbReference type="Pfam" id="PF13480"/>
    </source>
</evidence>
<dbReference type="Proteomes" id="UP000616839">
    <property type="component" value="Unassembled WGS sequence"/>
</dbReference>
<reference evidence="2" key="1">
    <citation type="submission" date="2020-09" db="EMBL/GenBank/DDBJ databases">
        <title>Nocardioides sp. strain MJB4 16S ribosomal RNA gene Genome sequencing and assembly.</title>
        <authorList>
            <person name="Kim I."/>
        </authorList>
    </citation>
    <scope>NUCLEOTIDE SEQUENCE</scope>
    <source>
        <strain evidence="2">MJB4</strain>
    </source>
</reference>
<gene>
    <name evidence="2" type="ORF">IE331_12655</name>
</gene>
<dbReference type="InterPro" id="IPR038740">
    <property type="entry name" value="BioF2-like_GNAT_dom"/>
</dbReference>